<feature type="non-terminal residue" evidence="1">
    <location>
        <position position="185"/>
    </location>
</feature>
<name>A0A0B6Y4E1_9EUPU</name>
<proteinExistence type="predicted"/>
<sequence length="185" mass="20894">ETSNEFSAPAEQKSRKICPEENIIYQNQTHCRPGYHYSNSQNWDNKTDQSHQINYTLNENHSKSDTSLKSASDKVSYDIFKPKVHNDNKYNQSASFLSSAVACNKDENLSRLKSSRLIAGCTIDENTHALSVRVKDHGCVDKALINDVSHRCMKESSGSSAQNEMHHKQKLVSETSVASKWNVFL</sequence>
<organism evidence="1">
    <name type="scientific">Arion vulgaris</name>
    <dbReference type="NCBI Taxonomy" id="1028688"/>
    <lineage>
        <taxon>Eukaryota</taxon>
        <taxon>Metazoa</taxon>
        <taxon>Spiralia</taxon>
        <taxon>Lophotrochozoa</taxon>
        <taxon>Mollusca</taxon>
        <taxon>Gastropoda</taxon>
        <taxon>Heterobranchia</taxon>
        <taxon>Euthyneura</taxon>
        <taxon>Panpulmonata</taxon>
        <taxon>Eupulmonata</taxon>
        <taxon>Stylommatophora</taxon>
        <taxon>Helicina</taxon>
        <taxon>Arionoidea</taxon>
        <taxon>Arionidae</taxon>
        <taxon>Arion</taxon>
    </lineage>
</organism>
<dbReference type="AlphaFoldDB" id="A0A0B6Y4E1"/>
<dbReference type="EMBL" id="HACG01004327">
    <property type="protein sequence ID" value="CEK51192.1"/>
    <property type="molecule type" value="Transcribed_RNA"/>
</dbReference>
<evidence type="ECO:0000313" key="1">
    <source>
        <dbReference type="EMBL" id="CEK51192.1"/>
    </source>
</evidence>
<gene>
    <name evidence="1" type="primary">ORF12768</name>
</gene>
<protein>
    <submittedName>
        <fullName evidence="1">Uncharacterized protein</fullName>
    </submittedName>
</protein>
<feature type="non-terminal residue" evidence="1">
    <location>
        <position position="1"/>
    </location>
</feature>
<accession>A0A0B6Y4E1</accession>
<reference evidence="1" key="1">
    <citation type="submission" date="2014-12" db="EMBL/GenBank/DDBJ databases">
        <title>Insight into the proteome of Arion vulgaris.</title>
        <authorList>
            <person name="Aradska J."/>
            <person name="Bulat T."/>
            <person name="Smidak R."/>
            <person name="Sarate P."/>
            <person name="Gangsoo J."/>
            <person name="Sialana F."/>
            <person name="Bilban M."/>
            <person name="Lubec G."/>
        </authorList>
    </citation>
    <scope>NUCLEOTIDE SEQUENCE</scope>
    <source>
        <tissue evidence="1">Skin</tissue>
    </source>
</reference>